<dbReference type="AlphaFoldDB" id="A0A430FBW3"/>
<dbReference type="Gene3D" id="1.10.1220.10">
    <property type="entry name" value="Met repressor-like"/>
    <property type="match status" value="1"/>
</dbReference>
<accession>A0A430FBW3</accession>
<dbReference type="PANTHER" id="PTHR38781">
    <property type="entry name" value="ANTITOXIN DINJ-RELATED"/>
    <property type="match status" value="1"/>
</dbReference>
<evidence type="ECO:0000256" key="1">
    <source>
        <dbReference type="ARBA" id="ARBA00010562"/>
    </source>
</evidence>
<dbReference type="RefSeq" id="WP_126030467.1">
    <property type="nucleotide sequence ID" value="NZ_QXGJ01000008.1"/>
</dbReference>
<proteinExistence type="inferred from homology"/>
<sequence>MTMTTINIRIDDQTKKSMNEVCDELGISMSAAFNVFARTVARERRIPFELNADPFYSRDNIAYLRRAADRMDHGSGHTHDLIED</sequence>
<dbReference type="GO" id="GO:0006351">
    <property type="term" value="P:DNA-templated transcription"/>
    <property type="evidence" value="ECO:0007669"/>
    <property type="project" value="TreeGrafter"/>
</dbReference>
<keyword evidence="4" id="KW-1185">Reference proteome</keyword>
<dbReference type="PANTHER" id="PTHR38781:SF1">
    <property type="entry name" value="ANTITOXIN DINJ-RELATED"/>
    <property type="match status" value="1"/>
</dbReference>
<keyword evidence="2" id="KW-1277">Toxin-antitoxin system</keyword>
<reference evidence="3 4" key="1">
    <citation type="submission" date="2018-09" db="EMBL/GenBank/DDBJ databases">
        <title>Characterization of the phylogenetic diversity of five novel species belonging to the genus Bifidobacterium.</title>
        <authorList>
            <person name="Lugli G.A."/>
            <person name="Duranti S."/>
            <person name="Milani C."/>
        </authorList>
    </citation>
    <scope>NUCLEOTIDE SEQUENCE [LARGE SCALE GENOMIC DNA]</scope>
    <source>
        <strain evidence="3 4">2028B</strain>
    </source>
</reference>
<dbReference type="Pfam" id="PF04221">
    <property type="entry name" value="RelB"/>
    <property type="match status" value="1"/>
</dbReference>
<dbReference type="OrthoDB" id="9804867at2"/>
<dbReference type="GO" id="GO:0006355">
    <property type="term" value="P:regulation of DNA-templated transcription"/>
    <property type="evidence" value="ECO:0007669"/>
    <property type="project" value="InterPro"/>
</dbReference>
<dbReference type="Proteomes" id="UP000288607">
    <property type="component" value="Unassembled WGS sequence"/>
</dbReference>
<name>A0A430FBW3_9BIFI</name>
<dbReference type="InterPro" id="IPR013321">
    <property type="entry name" value="Arc_rbn_hlx_hlx"/>
</dbReference>
<dbReference type="InterPro" id="IPR007337">
    <property type="entry name" value="RelB/DinJ"/>
</dbReference>
<evidence type="ECO:0000313" key="3">
    <source>
        <dbReference type="EMBL" id="RSX50335.1"/>
    </source>
</evidence>
<comment type="similarity">
    <text evidence="1">Belongs to the RelB/DinJ antitoxin family.</text>
</comment>
<evidence type="ECO:0000256" key="2">
    <source>
        <dbReference type="ARBA" id="ARBA00022649"/>
    </source>
</evidence>
<dbReference type="EMBL" id="QXGJ01000008">
    <property type="protein sequence ID" value="RSX50335.1"/>
    <property type="molecule type" value="Genomic_DNA"/>
</dbReference>
<organism evidence="3 4">
    <name type="scientific">Bifidobacterium callimiconis</name>
    <dbReference type="NCBI Taxonomy" id="2306973"/>
    <lineage>
        <taxon>Bacteria</taxon>
        <taxon>Bacillati</taxon>
        <taxon>Actinomycetota</taxon>
        <taxon>Actinomycetes</taxon>
        <taxon>Bifidobacteriales</taxon>
        <taxon>Bifidobacteriaceae</taxon>
        <taxon>Bifidobacterium</taxon>
    </lineage>
</organism>
<comment type="caution">
    <text evidence="3">The sequence shown here is derived from an EMBL/GenBank/DDBJ whole genome shotgun (WGS) entry which is preliminary data.</text>
</comment>
<evidence type="ECO:0000313" key="4">
    <source>
        <dbReference type="Proteomes" id="UP000288607"/>
    </source>
</evidence>
<protein>
    <submittedName>
        <fullName evidence="3">RelB/DinJ family addiction module antitoxin</fullName>
    </submittedName>
</protein>
<gene>
    <name evidence="3" type="ORF">D2E23_1658</name>
</gene>
<dbReference type="NCBIfam" id="TIGR02384">
    <property type="entry name" value="RelB_DinJ"/>
    <property type="match status" value="1"/>
</dbReference>